<evidence type="ECO:0008006" key="3">
    <source>
        <dbReference type="Google" id="ProtNLM"/>
    </source>
</evidence>
<name>A0A7H1N353_9PROT</name>
<keyword evidence="2" id="KW-1185">Reference proteome</keyword>
<dbReference type="SUPFAM" id="SSF48208">
    <property type="entry name" value="Six-hairpin glycosidases"/>
    <property type="match status" value="1"/>
</dbReference>
<reference evidence="1 2" key="1">
    <citation type="submission" date="2020-05" db="EMBL/GenBank/DDBJ databases">
        <title>Complete closed genome sequence of Defluviicoccus vanus.</title>
        <authorList>
            <person name="Bessarab I."/>
            <person name="Arumugam K."/>
            <person name="Maszenan A.M."/>
            <person name="Seviour R.J."/>
            <person name="Williams R.B."/>
        </authorList>
    </citation>
    <scope>NUCLEOTIDE SEQUENCE [LARGE SCALE GENOMIC DNA]</scope>
    <source>
        <strain evidence="1 2">Ben 114</strain>
    </source>
</reference>
<dbReference type="AlphaFoldDB" id="A0A7H1N353"/>
<sequence length="391" mass="44368">MAIEYVLERSIGSVAAWVEENDYKGYDPGDGLTSFFRPLAFGNPLIERVLLQFVWKAPVNVRPFIGIRPSDSTKGRGYMAAGYCILHRLTGESSHKDKAVACLNWLVANSAKDHVGFAWGNHFDFVTRRGCLPAGTPIVVWTALIGLAFLAAYEETNDDRWLEVVRGVSLWILSVPREKTATGTCLSYVPFAQSSIHNSNMLGAAMLASARQRLRDPELLNVAKSAMLYSCARQREDGSWWYGEELKYHWIDGFHTGYNLDGLKRYINASGDETLRPHLRRGLAYFKNVFFKDDGRPCYYHNRLYPIDIQCAAQAIETLAFCSSEDPSCLDLSVKVAKWTIDNMQDRAGFFYFRQYPLIKSKTPYIHWGQATMFKALVTLLEKLSNGEHRR</sequence>
<dbReference type="RefSeq" id="WP_190260625.1">
    <property type="nucleotide sequence ID" value="NZ_CP053923.1"/>
</dbReference>
<protein>
    <recommendedName>
        <fullName evidence="3">Delta-aminolevulinic acid dehydratase</fullName>
    </recommendedName>
</protein>
<evidence type="ECO:0000313" key="2">
    <source>
        <dbReference type="Proteomes" id="UP000516369"/>
    </source>
</evidence>
<dbReference type="KEGG" id="dvn:HQ394_13375"/>
<dbReference type="EMBL" id="CP053923">
    <property type="protein sequence ID" value="QNT70139.1"/>
    <property type="molecule type" value="Genomic_DNA"/>
</dbReference>
<dbReference type="Gene3D" id="1.50.10.20">
    <property type="match status" value="1"/>
</dbReference>
<dbReference type="GO" id="GO:0005975">
    <property type="term" value="P:carbohydrate metabolic process"/>
    <property type="evidence" value="ECO:0007669"/>
    <property type="project" value="InterPro"/>
</dbReference>
<evidence type="ECO:0000313" key="1">
    <source>
        <dbReference type="EMBL" id="QNT70139.1"/>
    </source>
</evidence>
<accession>A0A7H1N353</accession>
<organism evidence="1 2">
    <name type="scientific">Defluviicoccus vanus</name>
    <dbReference type="NCBI Taxonomy" id="111831"/>
    <lineage>
        <taxon>Bacteria</taxon>
        <taxon>Pseudomonadati</taxon>
        <taxon>Pseudomonadota</taxon>
        <taxon>Alphaproteobacteria</taxon>
        <taxon>Rhodospirillales</taxon>
        <taxon>Rhodospirillaceae</taxon>
        <taxon>Defluviicoccus</taxon>
    </lineage>
</organism>
<dbReference type="Proteomes" id="UP000516369">
    <property type="component" value="Chromosome"/>
</dbReference>
<dbReference type="InterPro" id="IPR008928">
    <property type="entry name" value="6-hairpin_glycosidase_sf"/>
</dbReference>
<gene>
    <name evidence="1" type="ORF">HQ394_13375</name>
</gene>
<proteinExistence type="predicted"/>